<dbReference type="EMBL" id="PEGB01000002">
    <property type="protein sequence ID" value="RLU11068.1"/>
    <property type="molecule type" value="Genomic_DNA"/>
</dbReference>
<dbReference type="EMBL" id="PEGA01000031">
    <property type="protein sequence ID" value="RLU05191.1"/>
    <property type="molecule type" value="Genomic_DNA"/>
</dbReference>
<dbReference type="PANTHER" id="PTHR40940">
    <property type="entry name" value="PROTEIN BATD-RELATED"/>
    <property type="match status" value="1"/>
</dbReference>
<dbReference type="Proteomes" id="UP000282140">
    <property type="component" value="Unassembled WGS sequence"/>
</dbReference>
<evidence type="ECO:0000256" key="2">
    <source>
        <dbReference type="SAM" id="Phobius"/>
    </source>
</evidence>
<comment type="caution">
    <text evidence="3">The sequence shown here is derived from an EMBL/GenBank/DDBJ whole genome shotgun (WGS) entry which is preliminary data.</text>
</comment>
<evidence type="ECO:0000313" key="3">
    <source>
        <dbReference type="EMBL" id="RLU05191.1"/>
    </source>
</evidence>
<feature type="region of interest" description="Disordered" evidence="1">
    <location>
        <begin position="441"/>
        <end position="465"/>
    </location>
</feature>
<keyword evidence="5" id="KW-1185">Reference proteome</keyword>
<evidence type="ECO:0000313" key="5">
    <source>
        <dbReference type="Proteomes" id="UP000282140"/>
    </source>
</evidence>
<proteinExistence type="predicted"/>
<dbReference type="RefSeq" id="WP_121734089.1">
    <property type="nucleotide sequence ID" value="NZ_PEGA01000031.1"/>
</dbReference>
<reference evidence="5 6" key="1">
    <citation type="journal article" date="2018" name="Front. Microbiol.">
        <title>Discovery of Phloeophagus Beetles as a Source of Pseudomonas Strains That Produce Potentially New Bioactive Substances and Description of Pseudomonas bohemica sp. nov.</title>
        <authorList>
            <person name="Saati-Santamaria Z."/>
            <person name="Lopez-Mondejar R."/>
            <person name="Jimenez-Gomez A."/>
            <person name="Diez-Mendez A."/>
            <person name="Vetrovsky T."/>
            <person name="Igual J.M."/>
            <person name="Velazquez E."/>
            <person name="Kolarik M."/>
            <person name="Rivas R."/>
            <person name="Garcia-Fraile P."/>
        </authorList>
    </citation>
    <scope>NUCLEOTIDE SEQUENCE [LARGE SCALE GENOMIC DNA]</scope>
    <source>
        <strain evidence="3 6">A2-NA12</strain>
        <strain evidence="4 5">A2-NA13</strain>
    </source>
</reference>
<accession>A0A3L8CBW4</accession>
<evidence type="ECO:0000313" key="6">
    <source>
        <dbReference type="Proteomes" id="UP000282672"/>
    </source>
</evidence>
<keyword evidence="2" id="KW-0812">Transmembrane</keyword>
<dbReference type="InterPro" id="IPR025738">
    <property type="entry name" value="BatD"/>
</dbReference>
<keyword evidence="2" id="KW-0472">Membrane</keyword>
<evidence type="ECO:0000256" key="1">
    <source>
        <dbReference type="SAM" id="MobiDB-lite"/>
    </source>
</evidence>
<sequence length="465" mass="50249">MSLLNRVAAIASRLAPTGGMLCTCARDEGRRGRTKLLILCLFSLNALAAEPELRVQTHLQPSDSIMVGSLVELQLDVLTDTWFTSAPTLPGLKLDGALVMPPNGHAQHLHQTIDGKAFNGLRYSYLISPNVAQSFDVPVLTVEATPAQSSAAVSAQSQALRFTAAQPPGFSAGEAVLVASGLRFTQQIVQSATPLKVGDSLIRQLTLQADGALAMALPVPAWVEVNGLSRYPKAPQVSDLDDGRGSFIGGQRIDSVTYRIDTAGHYSLPPVAVKWWDASSQQTRTTTVPAVTFEAAANSAYRPVFSISEDLEKLGEQSRVRLSGHGLGVAALLVIVALLGYFGRPLVQRVWRRQQAQHAARHAAWVQSADYAFAQIPAQIDARPAQLSALYLWLRRSHLGLKLTNLGPRLQALLRACYGRQPTEDQALHQLKQSLATLHSQARRHKAATPAALRPLNPVHDKDLP</sequence>
<protein>
    <recommendedName>
        <fullName evidence="7">Oxygen tolerance</fullName>
    </recommendedName>
</protein>
<dbReference type="Proteomes" id="UP000282672">
    <property type="component" value="Unassembled WGS sequence"/>
</dbReference>
<organism evidence="3 6">
    <name type="scientific">Pseudomonas prosekii</name>
    <dbReference type="NCBI Taxonomy" id="1148509"/>
    <lineage>
        <taxon>Bacteria</taxon>
        <taxon>Pseudomonadati</taxon>
        <taxon>Pseudomonadota</taxon>
        <taxon>Gammaproteobacteria</taxon>
        <taxon>Pseudomonadales</taxon>
        <taxon>Pseudomonadaceae</taxon>
        <taxon>Pseudomonas</taxon>
    </lineage>
</organism>
<gene>
    <name evidence="3" type="ORF">CS076_24520</name>
    <name evidence="4" type="ORF">CS078_06440</name>
</gene>
<dbReference type="PANTHER" id="PTHR40940:SF1">
    <property type="entry name" value="PROTEIN BATD"/>
    <property type="match status" value="1"/>
</dbReference>
<dbReference type="AlphaFoldDB" id="A0A3L8CBW4"/>
<keyword evidence="2" id="KW-1133">Transmembrane helix</keyword>
<feature type="transmembrane region" description="Helical" evidence="2">
    <location>
        <begin position="322"/>
        <end position="343"/>
    </location>
</feature>
<evidence type="ECO:0000313" key="4">
    <source>
        <dbReference type="EMBL" id="RLU11068.1"/>
    </source>
</evidence>
<evidence type="ECO:0008006" key="7">
    <source>
        <dbReference type="Google" id="ProtNLM"/>
    </source>
</evidence>
<name>A0A3L8CBW4_9PSED</name>